<name>A0AAN9QCU8_CANGL</name>
<evidence type="ECO:0000256" key="1">
    <source>
        <dbReference type="SAM" id="Phobius"/>
    </source>
</evidence>
<evidence type="ECO:0000313" key="3">
    <source>
        <dbReference type="Proteomes" id="UP001367508"/>
    </source>
</evidence>
<organism evidence="2 3">
    <name type="scientific">Canavalia gladiata</name>
    <name type="common">Sword bean</name>
    <name type="synonym">Dolichos gladiatus</name>
    <dbReference type="NCBI Taxonomy" id="3824"/>
    <lineage>
        <taxon>Eukaryota</taxon>
        <taxon>Viridiplantae</taxon>
        <taxon>Streptophyta</taxon>
        <taxon>Embryophyta</taxon>
        <taxon>Tracheophyta</taxon>
        <taxon>Spermatophyta</taxon>
        <taxon>Magnoliopsida</taxon>
        <taxon>eudicotyledons</taxon>
        <taxon>Gunneridae</taxon>
        <taxon>Pentapetalae</taxon>
        <taxon>rosids</taxon>
        <taxon>fabids</taxon>
        <taxon>Fabales</taxon>
        <taxon>Fabaceae</taxon>
        <taxon>Papilionoideae</taxon>
        <taxon>50 kb inversion clade</taxon>
        <taxon>NPAAA clade</taxon>
        <taxon>indigoferoid/millettioid clade</taxon>
        <taxon>Phaseoleae</taxon>
        <taxon>Canavalia</taxon>
    </lineage>
</organism>
<keyword evidence="1" id="KW-1133">Transmembrane helix</keyword>
<keyword evidence="3" id="KW-1185">Reference proteome</keyword>
<dbReference type="Proteomes" id="UP001367508">
    <property type="component" value="Unassembled WGS sequence"/>
</dbReference>
<comment type="caution">
    <text evidence="2">The sequence shown here is derived from an EMBL/GenBank/DDBJ whole genome shotgun (WGS) entry which is preliminary data.</text>
</comment>
<proteinExistence type="predicted"/>
<accession>A0AAN9QCU8</accession>
<sequence>MQSKLSFHFLLELDSFVFFIIFITDIFLGNNSVRTGNICNMMKLVLLDNTSYTLLTHISSHLELQVSRSFGMSLNGENYADADLS</sequence>
<evidence type="ECO:0000313" key="2">
    <source>
        <dbReference type="EMBL" id="KAK7330467.1"/>
    </source>
</evidence>
<reference evidence="2 3" key="1">
    <citation type="submission" date="2024-01" db="EMBL/GenBank/DDBJ databases">
        <title>The genomes of 5 underutilized Papilionoideae crops provide insights into root nodulation and disease resistanc.</title>
        <authorList>
            <person name="Jiang F."/>
        </authorList>
    </citation>
    <scope>NUCLEOTIDE SEQUENCE [LARGE SCALE GENOMIC DNA]</scope>
    <source>
        <strain evidence="2">LVBAO_FW01</strain>
        <tissue evidence="2">Leaves</tissue>
    </source>
</reference>
<feature type="transmembrane region" description="Helical" evidence="1">
    <location>
        <begin position="6"/>
        <end position="28"/>
    </location>
</feature>
<dbReference type="AlphaFoldDB" id="A0AAN9QCU8"/>
<gene>
    <name evidence="2" type="ORF">VNO77_24662</name>
</gene>
<keyword evidence="1" id="KW-0472">Membrane</keyword>
<dbReference type="EMBL" id="JAYMYQ010000005">
    <property type="protein sequence ID" value="KAK7330467.1"/>
    <property type="molecule type" value="Genomic_DNA"/>
</dbReference>
<protein>
    <submittedName>
        <fullName evidence="2">Uncharacterized protein</fullName>
    </submittedName>
</protein>
<keyword evidence="1" id="KW-0812">Transmembrane</keyword>